<evidence type="ECO:0000256" key="3">
    <source>
        <dbReference type="ARBA" id="ARBA00022989"/>
    </source>
</evidence>
<dbReference type="InterPro" id="IPR049326">
    <property type="entry name" value="Rhodopsin_dom_fungi"/>
</dbReference>
<feature type="transmembrane region" description="Helical" evidence="7">
    <location>
        <begin position="244"/>
        <end position="267"/>
    </location>
</feature>
<keyword evidence="2 7" id="KW-0812">Transmembrane</keyword>
<name>A0A162YBM5_DIDRA</name>
<comment type="caution">
    <text evidence="8">The sequence shown here is derived from an EMBL/GenBank/DDBJ whole genome shotgun (WGS) entry which is preliminary data.</text>
</comment>
<proteinExistence type="inferred from homology"/>
<feature type="transmembrane region" description="Helical" evidence="7">
    <location>
        <begin position="213"/>
        <end position="232"/>
    </location>
</feature>
<keyword evidence="9" id="KW-1185">Reference proteome</keyword>
<reference evidence="8 9" key="1">
    <citation type="journal article" date="2016" name="Sci. Rep.">
        <title>Draft genome sequencing and secretome analysis of fungal phytopathogen Ascochyta rabiei provides insight into the necrotrophic effector repertoire.</title>
        <authorList>
            <person name="Verma S."/>
            <person name="Gazara R.K."/>
            <person name="Nizam S."/>
            <person name="Parween S."/>
            <person name="Chattopadhyay D."/>
            <person name="Verma P.K."/>
        </authorList>
    </citation>
    <scope>NUCLEOTIDE SEQUENCE [LARGE SCALE GENOMIC DNA]</scope>
    <source>
        <strain evidence="8 9">ArDII</strain>
    </source>
</reference>
<feature type="compositionally biased region" description="Basic and acidic residues" evidence="6">
    <location>
        <begin position="275"/>
        <end position="291"/>
    </location>
</feature>
<dbReference type="Pfam" id="PF20684">
    <property type="entry name" value="Fung_rhodopsin"/>
    <property type="match status" value="1"/>
</dbReference>
<feature type="transmembrane region" description="Helical" evidence="7">
    <location>
        <begin position="40"/>
        <end position="66"/>
    </location>
</feature>
<dbReference type="GO" id="GO:0016020">
    <property type="term" value="C:membrane"/>
    <property type="evidence" value="ECO:0007669"/>
    <property type="project" value="UniProtKB-SubCell"/>
</dbReference>
<evidence type="ECO:0000256" key="7">
    <source>
        <dbReference type="SAM" id="Phobius"/>
    </source>
</evidence>
<evidence type="ECO:0000256" key="4">
    <source>
        <dbReference type="ARBA" id="ARBA00023136"/>
    </source>
</evidence>
<protein>
    <submittedName>
        <fullName evidence="8">Uncharacterized protein</fullName>
    </submittedName>
</protein>
<accession>A0A162YBM5</accession>
<evidence type="ECO:0000256" key="5">
    <source>
        <dbReference type="ARBA" id="ARBA00038359"/>
    </source>
</evidence>
<keyword evidence="3 7" id="KW-1133">Transmembrane helix</keyword>
<feature type="region of interest" description="Disordered" evidence="6">
    <location>
        <begin position="317"/>
        <end position="342"/>
    </location>
</feature>
<sequence>MPTSPSSAISMWVCLLLAVALIALRIGLRLWRKQRLIRGDYWCLLAAVITITRLAANYFLLIYGSIRILSTEHRLQLHLEPEFGSSASEVVIGSKLVLVTRTLLTCLLWCLKMAVFDLLARIIAKMPYERVHVYGLWTVLSLTFVASVVTVFIGCRPFELHWQIYPDPGNCVIGNIWLITYEMSNIVTDLLLMALPFTLICSVTISTTQRLRVLFLFSIGIFLIAISIVRIVKGKGSRVQSSHTVWASLEVLLAVVVAVAPTIYALAHGRQEDSSVDRTHLSEYPRGRTFSEDTAPGNKYTGSAWTEMHDDTLNRLHSTSSQREPIEPTPTEDQHTKTNKENSLLSKLTRLPVVMPASTHPTPRLTLLDQTFWEVLPANYDKIKQRWGKIATLHDEISFALLPSEISGALTSLKAELKMLEKDVEEYRVIARGIDITDVAEIYVVAGKSRQRALQIAKADFEDVEASLGMIENSTKEVRAELAYSFDRFACNARAAEAT</sequence>
<comment type="subcellular location">
    <subcellularLocation>
        <location evidence="1">Membrane</location>
        <topology evidence="1">Multi-pass membrane protein</topology>
    </subcellularLocation>
</comment>
<feature type="transmembrane region" description="Helical" evidence="7">
    <location>
        <begin position="6"/>
        <end position="28"/>
    </location>
</feature>
<gene>
    <name evidence="8" type="ORF">ST47_g8889</name>
</gene>
<feature type="region of interest" description="Disordered" evidence="6">
    <location>
        <begin position="275"/>
        <end position="304"/>
    </location>
</feature>
<dbReference type="PANTHER" id="PTHR33048">
    <property type="entry name" value="PTH11-LIKE INTEGRAL MEMBRANE PROTEIN (AFU_ORTHOLOGUE AFUA_5G11245)"/>
    <property type="match status" value="1"/>
</dbReference>
<feature type="transmembrane region" description="Helical" evidence="7">
    <location>
        <begin position="186"/>
        <end position="206"/>
    </location>
</feature>
<dbReference type="InterPro" id="IPR052337">
    <property type="entry name" value="SAT4-like"/>
</dbReference>
<keyword evidence="4 7" id="KW-0472">Membrane</keyword>
<organism evidence="8 9">
    <name type="scientific">Didymella rabiei</name>
    <name type="common">Chickpea ascochyta blight fungus</name>
    <name type="synonym">Mycosphaerella rabiei</name>
    <dbReference type="NCBI Taxonomy" id="5454"/>
    <lineage>
        <taxon>Eukaryota</taxon>
        <taxon>Fungi</taxon>
        <taxon>Dikarya</taxon>
        <taxon>Ascomycota</taxon>
        <taxon>Pezizomycotina</taxon>
        <taxon>Dothideomycetes</taxon>
        <taxon>Pleosporomycetidae</taxon>
        <taxon>Pleosporales</taxon>
        <taxon>Pleosporineae</taxon>
        <taxon>Didymellaceae</taxon>
        <taxon>Ascochyta</taxon>
    </lineage>
</organism>
<evidence type="ECO:0000256" key="6">
    <source>
        <dbReference type="SAM" id="MobiDB-lite"/>
    </source>
</evidence>
<dbReference type="EMBL" id="JYNV01000289">
    <property type="protein sequence ID" value="KZM19941.1"/>
    <property type="molecule type" value="Genomic_DNA"/>
</dbReference>
<evidence type="ECO:0000313" key="8">
    <source>
        <dbReference type="EMBL" id="KZM19941.1"/>
    </source>
</evidence>
<dbReference type="PANTHER" id="PTHR33048:SF166">
    <property type="entry name" value="PTH11-LIKE INTEGRAL MEMBRANE PROTEIN"/>
    <property type="match status" value="1"/>
</dbReference>
<comment type="similarity">
    <text evidence="5">Belongs to the SAT4 family.</text>
</comment>
<dbReference type="AlphaFoldDB" id="A0A162YBM5"/>
<dbReference type="Proteomes" id="UP000076837">
    <property type="component" value="Unassembled WGS sequence"/>
</dbReference>
<dbReference type="OrthoDB" id="2988756at2759"/>
<evidence type="ECO:0000256" key="1">
    <source>
        <dbReference type="ARBA" id="ARBA00004141"/>
    </source>
</evidence>
<evidence type="ECO:0000313" key="9">
    <source>
        <dbReference type="Proteomes" id="UP000076837"/>
    </source>
</evidence>
<evidence type="ECO:0000256" key="2">
    <source>
        <dbReference type="ARBA" id="ARBA00022692"/>
    </source>
</evidence>
<feature type="transmembrane region" description="Helical" evidence="7">
    <location>
        <begin position="98"/>
        <end position="119"/>
    </location>
</feature>
<feature type="transmembrane region" description="Helical" evidence="7">
    <location>
        <begin position="131"/>
        <end position="153"/>
    </location>
</feature>